<feature type="compositionally biased region" description="Low complexity" evidence="1">
    <location>
        <begin position="1"/>
        <end position="10"/>
    </location>
</feature>
<dbReference type="OrthoDB" id="194443at2759"/>
<proteinExistence type="predicted"/>
<organism evidence="2 3">
    <name type="scientific">Pseudocercospora fuligena</name>
    <dbReference type="NCBI Taxonomy" id="685502"/>
    <lineage>
        <taxon>Eukaryota</taxon>
        <taxon>Fungi</taxon>
        <taxon>Dikarya</taxon>
        <taxon>Ascomycota</taxon>
        <taxon>Pezizomycotina</taxon>
        <taxon>Dothideomycetes</taxon>
        <taxon>Dothideomycetidae</taxon>
        <taxon>Mycosphaerellales</taxon>
        <taxon>Mycosphaerellaceae</taxon>
        <taxon>Pseudocercospora</taxon>
    </lineage>
</organism>
<evidence type="ECO:0000313" key="3">
    <source>
        <dbReference type="Proteomes" id="UP000660729"/>
    </source>
</evidence>
<evidence type="ECO:0008006" key="4">
    <source>
        <dbReference type="Google" id="ProtNLM"/>
    </source>
</evidence>
<gene>
    <name evidence="2" type="ORF">HII31_03239</name>
</gene>
<accession>A0A8H6RQG3</accession>
<reference evidence="2" key="1">
    <citation type="submission" date="2020-04" db="EMBL/GenBank/DDBJ databases">
        <title>Draft genome resource of the tomato pathogen Pseudocercospora fuligena.</title>
        <authorList>
            <person name="Zaccaron A."/>
        </authorList>
    </citation>
    <scope>NUCLEOTIDE SEQUENCE</scope>
    <source>
        <strain evidence="2">PF001</strain>
    </source>
</reference>
<comment type="caution">
    <text evidence="2">The sequence shown here is derived from an EMBL/GenBank/DDBJ whole genome shotgun (WGS) entry which is preliminary data.</text>
</comment>
<dbReference type="EMBL" id="JABCIY010000040">
    <property type="protein sequence ID" value="KAF7195347.1"/>
    <property type="molecule type" value="Genomic_DNA"/>
</dbReference>
<keyword evidence="3" id="KW-1185">Reference proteome</keyword>
<feature type="region of interest" description="Disordered" evidence="1">
    <location>
        <begin position="1"/>
        <end position="28"/>
    </location>
</feature>
<sequence>MAGDAPSTTATKKKRTAPTKEAPQPAKKHKTDFCDEIAVMFADHVFRVPSVRLRSRSTLATRETRSGWLSIPNKNLLGADTFSTFLQIIYTDKVVLNEPDEATETFQTYTKLIDLYCLCEVLQDPTSMNLTISKLANTNIGVPNHITMKTLVRQVYNMTESGSKLREYIVDSAASRWTIPSFIMFHQEFKNDLLLRLQAMRGELGDYEEIRLRVNIPENYFVPA</sequence>
<dbReference type="AlphaFoldDB" id="A0A8H6RQG3"/>
<evidence type="ECO:0000256" key="1">
    <source>
        <dbReference type="SAM" id="MobiDB-lite"/>
    </source>
</evidence>
<dbReference type="Proteomes" id="UP000660729">
    <property type="component" value="Unassembled WGS sequence"/>
</dbReference>
<evidence type="ECO:0000313" key="2">
    <source>
        <dbReference type="EMBL" id="KAF7195347.1"/>
    </source>
</evidence>
<protein>
    <recommendedName>
        <fullName evidence="4">BTB domain-containing protein</fullName>
    </recommendedName>
</protein>
<name>A0A8H6RQG3_9PEZI</name>